<dbReference type="Gene3D" id="1.20.120.50">
    <property type="entry name" value="Hemerythrin-like"/>
    <property type="match status" value="1"/>
</dbReference>
<proteinExistence type="inferred from homology"/>
<dbReference type="Proteomes" id="UP000231638">
    <property type="component" value="Unassembled WGS sequence"/>
</dbReference>
<keyword evidence="2" id="KW-0813">Transport</keyword>
<dbReference type="SUPFAM" id="SSF47188">
    <property type="entry name" value="Hemerythrin-like"/>
    <property type="match status" value="1"/>
</dbReference>
<sequence>MAYWVWESAFSVGIAVIDNQHKRIIDYINELNNALMYRDSEKAKAILSYLVDYTLSHFSFEESLMQEAGYVMLEPHKKVHESFIKRIDFFKERSSNGEEITRQLMNELQIWLINHIQHDDKDYQEAVIDMLEKKQISAAKQTANEGWLKTLADTFFK</sequence>
<dbReference type="EMBL" id="DLUG01000184">
    <property type="protein sequence ID" value="DAB36025.1"/>
    <property type="molecule type" value="Genomic_DNA"/>
</dbReference>
<dbReference type="PANTHER" id="PTHR37164">
    <property type="entry name" value="BACTERIOHEMERYTHRIN"/>
    <property type="match status" value="1"/>
</dbReference>
<organism evidence="6 7">
    <name type="scientific">Sulfurospirillum cavolei</name>
    <dbReference type="NCBI Taxonomy" id="366522"/>
    <lineage>
        <taxon>Bacteria</taxon>
        <taxon>Pseudomonadati</taxon>
        <taxon>Campylobacterota</taxon>
        <taxon>Epsilonproteobacteria</taxon>
        <taxon>Campylobacterales</taxon>
        <taxon>Sulfurospirillaceae</taxon>
        <taxon>Sulfurospirillum</taxon>
    </lineage>
</organism>
<dbReference type="InterPro" id="IPR012312">
    <property type="entry name" value="Hemerythrin-like"/>
</dbReference>
<dbReference type="InterPro" id="IPR050669">
    <property type="entry name" value="Hemerythrin"/>
</dbReference>
<evidence type="ECO:0000256" key="2">
    <source>
        <dbReference type="ARBA" id="ARBA00022621"/>
    </source>
</evidence>
<keyword evidence="4" id="KW-0408">Iron</keyword>
<evidence type="ECO:0000313" key="6">
    <source>
        <dbReference type="EMBL" id="DAB36025.1"/>
    </source>
</evidence>
<feature type="domain" description="Hemerythrin-like" evidence="5">
    <location>
        <begin position="13"/>
        <end position="125"/>
    </location>
</feature>
<dbReference type="GO" id="GO:0046872">
    <property type="term" value="F:metal ion binding"/>
    <property type="evidence" value="ECO:0007669"/>
    <property type="project" value="UniProtKB-KW"/>
</dbReference>
<dbReference type="InterPro" id="IPR016131">
    <property type="entry name" value="Haemerythrin_Fe_BS"/>
</dbReference>
<evidence type="ECO:0000256" key="1">
    <source>
        <dbReference type="ARBA" id="ARBA00010587"/>
    </source>
</evidence>
<comment type="similarity">
    <text evidence="1">Belongs to the hemerythrin family.</text>
</comment>
<dbReference type="AlphaFoldDB" id="A0A2D3W820"/>
<dbReference type="STRING" id="366522.GCA_001548055_02559"/>
<dbReference type="Pfam" id="PF01814">
    <property type="entry name" value="Hemerythrin"/>
    <property type="match status" value="1"/>
</dbReference>
<keyword evidence="2" id="KW-0561">Oxygen transport</keyword>
<dbReference type="NCBIfam" id="NF002007">
    <property type="entry name" value="PRK00808.1"/>
    <property type="match status" value="1"/>
</dbReference>
<dbReference type="PROSITE" id="PS00550">
    <property type="entry name" value="HEMERYTHRINS"/>
    <property type="match status" value="1"/>
</dbReference>
<name>A0A2D3W820_9BACT</name>
<keyword evidence="3" id="KW-0479">Metal-binding</keyword>
<evidence type="ECO:0000259" key="5">
    <source>
        <dbReference type="Pfam" id="PF01814"/>
    </source>
</evidence>
<evidence type="ECO:0000256" key="4">
    <source>
        <dbReference type="ARBA" id="ARBA00023004"/>
    </source>
</evidence>
<gene>
    <name evidence="6" type="ORF">CFH80_06995</name>
</gene>
<dbReference type="InterPro" id="IPR035938">
    <property type="entry name" value="Hemerythrin-like_sf"/>
</dbReference>
<evidence type="ECO:0000256" key="3">
    <source>
        <dbReference type="ARBA" id="ARBA00022723"/>
    </source>
</evidence>
<dbReference type="CDD" id="cd12107">
    <property type="entry name" value="Hemerythrin"/>
    <property type="match status" value="1"/>
</dbReference>
<accession>A0A2D3W820</accession>
<evidence type="ECO:0000313" key="7">
    <source>
        <dbReference type="Proteomes" id="UP000231638"/>
    </source>
</evidence>
<comment type="caution">
    <text evidence="6">The sequence shown here is derived from an EMBL/GenBank/DDBJ whole genome shotgun (WGS) entry which is preliminary data.</text>
</comment>
<dbReference type="PANTHER" id="PTHR37164:SF1">
    <property type="entry name" value="BACTERIOHEMERYTHRIN"/>
    <property type="match status" value="1"/>
</dbReference>
<reference evidence="6 7" key="1">
    <citation type="journal article" date="2017" name="Front. Microbiol.">
        <title>Comparative Genomic Analysis of the Class Epsilonproteobacteria and Proposed Reclassification to Epsilonbacteraeota (phyl. nov.).</title>
        <authorList>
            <person name="Waite D.W."/>
            <person name="Vanwonterghem I."/>
            <person name="Rinke C."/>
            <person name="Parks D.H."/>
            <person name="Zhang Y."/>
            <person name="Takai K."/>
            <person name="Sievert S.M."/>
            <person name="Simon J."/>
            <person name="Campbell B.J."/>
            <person name="Hanson T.E."/>
            <person name="Woyke T."/>
            <person name="Klotz M.G."/>
            <person name="Hugenholtz P."/>
        </authorList>
    </citation>
    <scope>NUCLEOTIDE SEQUENCE [LARGE SCALE GENOMIC DNA]</scope>
    <source>
        <strain evidence="6">UBA11420</strain>
    </source>
</reference>
<dbReference type="NCBIfam" id="TIGR02481">
    <property type="entry name" value="hemeryth_dom"/>
    <property type="match status" value="1"/>
</dbReference>
<protein>
    <recommendedName>
        <fullName evidence="5">Hemerythrin-like domain-containing protein</fullName>
    </recommendedName>
</protein>
<dbReference type="InterPro" id="IPR012827">
    <property type="entry name" value="Hemerythrin_metal-bd"/>
</dbReference>
<dbReference type="GO" id="GO:0005344">
    <property type="term" value="F:oxygen carrier activity"/>
    <property type="evidence" value="ECO:0007669"/>
    <property type="project" value="UniProtKB-KW"/>
</dbReference>
<dbReference type="NCBIfam" id="NF033749">
    <property type="entry name" value="bact_hemeryth"/>
    <property type="match status" value="1"/>
</dbReference>